<comment type="similarity">
    <text evidence="1">Belongs to the protein kinase superfamily. ADCK protein kinase family.</text>
</comment>
<evidence type="ECO:0000313" key="3">
    <source>
        <dbReference type="EMBL" id="GAA2967273.1"/>
    </source>
</evidence>
<dbReference type="InterPro" id="IPR011009">
    <property type="entry name" value="Kinase-like_dom_sf"/>
</dbReference>
<dbReference type="RefSeq" id="WP_344499625.1">
    <property type="nucleotide sequence ID" value="NZ_BAAAUD010000060.1"/>
</dbReference>
<dbReference type="Proteomes" id="UP001500403">
    <property type="component" value="Unassembled WGS sequence"/>
</dbReference>
<organism evidence="3 4">
    <name type="scientific">Streptomyces enissocaesilis</name>
    <dbReference type="NCBI Taxonomy" id="332589"/>
    <lineage>
        <taxon>Bacteria</taxon>
        <taxon>Bacillati</taxon>
        <taxon>Actinomycetota</taxon>
        <taxon>Actinomycetes</taxon>
        <taxon>Kitasatosporales</taxon>
        <taxon>Streptomycetaceae</taxon>
        <taxon>Streptomyces</taxon>
        <taxon>Streptomyces rochei group</taxon>
    </lineage>
</organism>
<evidence type="ECO:0000259" key="2">
    <source>
        <dbReference type="Pfam" id="PF03109"/>
    </source>
</evidence>
<accession>A0ABN3XPG2</accession>
<sequence length="505" mass="55517">MGHGRRARQITKELSYLAQQELRRSIRRQLDDIDDETQQGTAERAQAVRQTLEGLGPFYIKVGQILSTRPDFVSPSMVGELQKLHDQVTVAPFADFEPVLKADLGIHWSSCFKEIDTDNPLGAASLAQVYRAVLSDGTLAAVKIQRPGVRNVVEADMALLRRLARFAGRRAPRFNAVVDIDAMLKVIFDAMRPELDFSLEAAHMRTALTLVADFQHITVPKVFSATSRVLVQSLAPGCSIRDADPAAFCLEERTGIGRELLAFMYRGYFTDRFFHADPHPGNVFVHPGQPAHLIDWGMVGRIDRPLSQSVLRVLLCLAQNDGTGVAKAWVEMGHATAWAQLADFRDDMAALVPQVVTASLEELDFGVTLGSVLTYSTRRGIKTSPMVSVLAKSFANIEGSIRHLSPELSIIDVFQEELRSIIFRLVAEHLSGPQAARSLLEALTVGSQVPQQLRSIITGVADRELSLDINQGPTQNGLHSGPGNTGRKALLAAGALLLWHRTRTR</sequence>
<dbReference type="PANTHER" id="PTHR10566">
    <property type="entry name" value="CHAPERONE-ACTIVITY OF BC1 COMPLEX CABC1 -RELATED"/>
    <property type="match status" value="1"/>
</dbReference>
<proteinExistence type="inferred from homology"/>
<evidence type="ECO:0000313" key="4">
    <source>
        <dbReference type="Proteomes" id="UP001500403"/>
    </source>
</evidence>
<comment type="caution">
    <text evidence="3">The sequence shown here is derived from an EMBL/GenBank/DDBJ whole genome shotgun (WGS) entry which is preliminary data.</text>
</comment>
<protein>
    <submittedName>
        <fullName evidence="3">AarF/UbiB family protein</fullName>
    </submittedName>
</protein>
<gene>
    <name evidence="3" type="ORF">GCM10010446_61290</name>
</gene>
<reference evidence="3 4" key="1">
    <citation type="journal article" date="2019" name="Int. J. Syst. Evol. Microbiol.">
        <title>The Global Catalogue of Microorganisms (GCM) 10K type strain sequencing project: providing services to taxonomists for standard genome sequencing and annotation.</title>
        <authorList>
            <consortium name="The Broad Institute Genomics Platform"/>
            <consortium name="The Broad Institute Genome Sequencing Center for Infectious Disease"/>
            <person name="Wu L."/>
            <person name="Ma J."/>
        </authorList>
    </citation>
    <scope>NUCLEOTIDE SEQUENCE [LARGE SCALE GENOMIC DNA]</scope>
    <source>
        <strain evidence="3 4">JCM 9088</strain>
    </source>
</reference>
<dbReference type="InterPro" id="IPR050154">
    <property type="entry name" value="UbiB_kinase"/>
</dbReference>
<dbReference type="Pfam" id="PF03109">
    <property type="entry name" value="ABC1"/>
    <property type="match status" value="1"/>
</dbReference>
<dbReference type="CDD" id="cd05121">
    <property type="entry name" value="ABC1_ADCK3-like"/>
    <property type="match status" value="1"/>
</dbReference>
<dbReference type="PANTHER" id="PTHR10566:SF113">
    <property type="entry name" value="PROTEIN ACTIVITY OF BC1 COMPLEX KINASE 7, CHLOROPLASTIC"/>
    <property type="match status" value="1"/>
</dbReference>
<feature type="domain" description="ABC1 atypical kinase-like" evidence="2">
    <location>
        <begin position="83"/>
        <end position="327"/>
    </location>
</feature>
<evidence type="ECO:0000256" key="1">
    <source>
        <dbReference type="ARBA" id="ARBA00009670"/>
    </source>
</evidence>
<name>A0ABN3XPG2_9ACTN</name>
<keyword evidence="4" id="KW-1185">Reference proteome</keyword>
<dbReference type="SUPFAM" id="SSF56112">
    <property type="entry name" value="Protein kinase-like (PK-like)"/>
    <property type="match status" value="1"/>
</dbReference>
<dbReference type="InterPro" id="IPR004147">
    <property type="entry name" value="ABC1_dom"/>
</dbReference>
<dbReference type="EMBL" id="BAAAUD010000060">
    <property type="protein sequence ID" value="GAA2967273.1"/>
    <property type="molecule type" value="Genomic_DNA"/>
</dbReference>